<gene>
    <name evidence="2" type="ORF">B0A54_16845</name>
</gene>
<comment type="caution">
    <text evidence="2">The sequence shown here is derived from an EMBL/GenBank/DDBJ whole genome shotgun (WGS) entry which is preliminary data.</text>
</comment>
<feature type="compositionally biased region" description="Polar residues" evidence="1">
    <location>
        <begin position="67"/>
        <end position="76"/>
    </location>
</feature>
<organism evidence="2 3">
    <name type="scientific">Friedmanniomyces endolithicus</name>
    <dbReference type="NCBI Taxonomy" id="329885"/>
    <lineage>
        <taxon>Eukaryota</taxon>
        <taxon>Fungi</taxon>
        <taxon>Dikarya</taxon>
        <taxon>Ascomycota</taxon>
        <taxon>Pezizomycotina</taxon>
        <taxon>Dothideomycetes</taxon>
        <taxon>Dothideomycetidae</taxon>
        <taxon>Mycosphaerellales</taxon>
        <taxon>Teratosphaeriaceae</taxon>
        <taxon>Friedmanniomyces</taxon>
    </lineage>
</organism>
<dbReference type="EMBL" id="NAJP01000140">
    <property type="protein sequence ID" value="TKA26394.1"/>
    <property type="molecule type" value="Genomic_DNA"/>
</dbReference>
<dbReference type="AlphaFoldDB" id="A0A4U0TVU3"/>
<evidence type="ECO:0000313" key="2">
    <source>
        <dbReference type="EMBL" id="TKA26394.1"/>
    </source>
</evidence>
<name>A0A4U0TVU3_9PEZI</name>
<feature type="region of interest" description="Disordered" evidence="1">
    <location>
        <begin position="94"/>
        <end position="239"/>
    </location>
</feature>
<feature type="compositionally biased region" description="Acidic residues" evidence="1">
    <location>
        <begin position="178"/>
        <end position="188"/>
    </location>
</feature>
<feature type="compositionally biased region" description="Basic residues" evidence="1">
    <location>
        <begin position="193"/>
        <end position="205"/>
    </location>
</feature>
<dbReference type="Proteomes" id="UP000310066">
    <property type="component" value="Unassembled WGS sequence"/>
</dbReference>
<feature type="compositionally biased region" description="Polar residues" evidence="1">
    <location>
        <begin position="114"/>
        <end position="147"/>
    </location>
</feature>
<feature type="region of interest" description="Disordered" evidence="1">
    <location>
        <begin position="274"/>
        <end position="320"/>
    </location>
</feature>
<feature type="compositionally biased region" description="Low complexity" evidence="1">
    <location>
        <begin position="94"/>
        <end position="106"/>
    </location>
</feature>
<accession>A0A4U0TVU3</accession>
<evidence type="ECO:0000313" key="3">
    <source>
        <dbReference type="Proteomes" id="UP000310066"/>
    </source>
</evidence>
<protein>
    <submittedName>
        <fullName evidence="2">Uncharacterized protein</fullName>
    </submittedName>
</protein>
<feature type="compositionally biased region" description="Polar residues" evidence="1">
    <location>
        <begin position="157"/>
        <end position="177"/>
    </location>
</feature>
<evidence type="ECO:0000256" key="1">
    <source>
        <dbReference type="SAM" id="MobiDB-lite"/>
    </source>
</evidence>
<feature type="compositionally biased region" description="Acidic residues" evidence="1">
    <location>
        <begin position="309"/>
        <end position="320"/>
    </location>
</feature>
<feature type="compositionally biased region" description="Basic and acidic residues" evidence="1">
    <location>
        <begin position="1"/>
        <end position="15"/>
    </location>
</feature>
<feature type="compositionally biased region" description="Basic and acidic residues" evidence="1">
    <location>
        <begin position="33"/>
        <end position="43"/>
    </location>
</feature>
<feature type="region of interest" description="Disordered" evidence="1">
    <location>
        <begin position="57"/>
        <end position="76"/>
    </location>
</feature>
<feature type="region of interest" description="Disordered" evidence="1">
    <location>
        <begin position="1"/>
        <end position="46"/>
    </location>
</feature>
<feature type="compositionally biased region" description="Pro residues" evidence="1">
    <location>
        <begin position="221"/>
        <end position="235"/>
    </location>
</feature>
<proteinExistence type="predicted"/>
<reference evidence="2 3" key="1">
    <citation type="submission" date="2017-03" db="EMBL/GenBank/DDBJ databases">
        <title>Genomes of endolithic fungi from Antarctica.</title>
        <authorList>
            <person name="Coleine C."/>
            <person name="Masonjones S."/>
            <person name="Stajich J.E."/>
        </authorList>
    </citation>
    <scope>NUCLEOTIDE SEQUENCE [LARGE SCALE GENOMIC DNA]</scope>
    <source>
        <strain evidence="2 3">CCFEE 5311</strain>
    </source>
</reference>
<dbReference type="OrthoDB" id="3934034at2759"/>
<sequence>MPEQSLDEHDSDKENTAPPIAQCPKLSKQSPLKTKENHLEHHLPSSRLWSAVVAGSPANIGRRRQTTSRLTALTNTPPRVSHMQHMSDIFSKTVAASSPPATPKSAARVRCLSPTRSSVNRVHKTSPSARLDTRTTSSIPHSPSKPTSPKAPRPRALQSSKRLQSHPDPTNPTTLEDSSSDEWTGDEDFLPRSARRRNRQQRLRAKAAAEKQQRSPLCRTPSPPRPLTQPPPSPIDSPLSVTFRERLAALRSPGASRFQRRVVVVREAGTRVGTSAEGVRGRGRAGSTVVGEGGTARQSAFSSSSEGGSEGEEEEGCGSL</sequence>